<comment type="caution">
    <text evidence="1">The sequence shown here is derived from an EMBL/GenBank/DDBJ whole genome shotgun (WGS) entry which is preliminary data.</text>
</comment>
<proteinExistence type="predicted"/>
<keyword evidence="2" id="KW-1185">Reference proteome</keyword>
<name>A0A225WUS7_9STRA</name>
<dbReference type="Proteomes" id="UP000198211">
    <property type="component" value="Unassembled WGS sequence"/>
</dbReference>
<reference evidence="2" key="1">
    <citation type="submission" date="2017-03" db="EMBL/GenBank/DDBJ databases">
        <title>Phytopthora megakarya and P. palmivora, two closely related causual agents of cacao black pod achieved similar genome size and gene model numbers by different mechanisms.</title>
        <authorList>
            <person name="Ali S."/>
            <person name="Shao J."/>
            <person name="Larry D.J."/>
            <person name="Kronmiller B."/>
            <person name="Shen D."/>
            <person name="Strem M.D."/>
            <person name="Melnick R.L."/>
            <person name="Guiltinan M.J."/>
            <person name="Tyler B.M."/>
            <person name="Meinhardt L.W."/>
            <person name="Bailey B.A."/>
        </authorList>
    </citation>
    <scope>NUCLEOTIDE SEQUENCE [LARGE SCALE GENOMIC DNA]</scope>
    <source>
        <strain evidence="2">zdho120</strain>
    </source>
</reference>
<dbReference type="EMBL" id="NBNE01000226">
    <property type="protein sequence ID" value="OWZ21432.1"/>
    <property type="molecule type" value="Genomic_DNA"/>
</dbReference>
<evidence type="ECO:0000313" key="1">
    <source>
        <dbReference type="EMBL" id="OWZ21432.1"/>
    </source>
</evidence>
<evidence type="ECO:0000313" key="2">
    <source>
        <dbReference type="Proteomes" id="UP000198211"/>
    </source>
</evidence>
<protein>
    <recommendedName>
        <fullName evidence="3">M96 mating-specific protein</fullName>
    </recommendedName>
</protein>
<evidence type="ECO:0008006" key="3">
    <source>
        <dbReference type="Google" id="ProtNLM"/>
    </source>
</evidence>
<gene>
    <name evidence="1" type="ORF">PHMEG_0004031</name>
</gene>
<dbReference type="AlphaFoldDB" id="A0A225WUS7"/>
<accession>A0A225WUS7</accession>
<organism evidence="1 2">
    <name type="scientific">Phytophthora megakarya</name>
    <dbReference type="NCBI Taxonomy" id="4795"/>
    <lineage>
        <taxon>Eukaryota</taxon>
        <taxon>Sar</taxon>
        <taxon>Stramenopiles</taxon>
        <taxon>Oomycota</taxon>
        <taxon>Peronosporomycetes</taxon>
        <taxon>Peronosporales</taxon>
        <taxon>Peronosporaceae</taxon>
        <taxon>Phytophthora</taxon>
    </lineage>
</organism>
<sequence>MTEDFFAEIDEFLLACGTPNLPTILEEDTLPQLESGDYAKSIATEEVKMDVTAKRKQARAEQDRIRRQRCHKRQKHERESLKAQIQELSAFLEKETKNIKAKNDRLLASSWGIFAKLQREMRLAAEEKRLKLCAAVAAQKHLNHQLCALVNQFDSFTHVLNGEFSLHQHTQVEDFDTDIYNAYMRELQSLFEQTDDVFRAGKRDVGVGDARFELTWRKEGKFFEYGDKRLLPFDYPMTCQILWVASQMVHRQEARVNYDRMDDFAVKFRITSRLKSGETVSVMHSAVSRRYEENDRVVFVWREFVEGEGLFSGMNSDEAGWCVLKRSTSGTEVEICVRNTPMYLNFTAKSDQSTDDEFTGFVLTSKAEDYAEIVSILEKLHTVN</sequence>